<keyword evidence="2" id="KW-1185">Reference proteome</keyword>
<protein>
    <submittedName>
        <fullName evidence="1">Uncharacterized protein</fullName>
    </submittedName>
</protein>
<reference evidence="1 2" key="1">
    <citation type="submission" date="2014-09" db="EMBL/GenBank/DDBJ databases">
        <title>Alistipes sp. 627, sp. nov., a novel member of the family Rikenellaceae isolated from human faeces.</title>
        <authorList>
            <person name="Shkoporov A.N."/>
            <person name="Chaplin A.V."/>
            <person name="Motuzova O.V."/>
            <person name="Kafarskaia L.I."/>
            <person name="Khokhlova E.V."/>
            <person name="Efimov B.A."/>
        </authorList>
    </citation>
    <scope>NUCLEOTIDE SEQUENCE [LARGE SCALE GENOMIC DNA]</scope>
    <source>
        <strain evidence="1 2">627</strain>
    </source>
</reference>
<dbReference type="EMBL" id="JRGF01000002">
    <property type="protein sequence ID" value="KHE42726.1"/>
    <property type="molecule type" value="Genomic_DNA"/>
</dbReference>
<evidence type="ECO:0000313" key="2">
    <source>
        <dbReference type="Proteomes" id="UP000030889"/>
    </source>
</evidence>
<proteinExistence type="predicted"/>
<accession>A0ABR4YKF4</accession>
<evidence type="ECO:0000313" key="1">
    <source>
        <dbReference type="EMBL" id="KHE42726.1"/>
    </source>
</evidence>
<dbReference type="RefSeq" id="WP_035471616.1">
    <property type="nucleotide sequence ID" value="NZ_JRGF01000002.1"/>
</dbReference>
<organism evidence="1 2">
    <name type="scientific">Alistipes inops</name>
    <dbReference type="NCBI Taxonomy" id="1501391"/>
    <lineage>
        <taxon>Bacteria</taxon>
        <taxon>Pseudomonadati</taxon>
        <taxon>Bacteroidota</taxon>
        <taxon>Bacteroidia</taxon>
        <taxon>Bacteroidales</taxon>
        <taxon>Rikenellaceae</taxon>
        <taxon>Alistipes</taxon>
    </lineage>
</organism>
<dbReference type="PROSITE" id="PS51257">
    <property type="entry name" value="PROKAR_LIPOPROTEIN"/>
    <property type="match status" value="1"/>
</dbReference>
<gene>
    <name evidence="1" type="ORF">LG35_01530</name>
</gene>
<sequence length="915" mass="99034">MKKIILFASLCALALAGCTKEAVEDKQGTEGQGKSITILGTLDDSNATRVEIGDYTAGDTNVPLLWTSDDQIVVGAYDSEGNLLKNQTSEQYPMEYELFDTFTATTETPSTTTDFLYAGYNGFQIPTDVTADIYALTQNTPPMGSSWFTDFKAITDPVKRNQSYDILYNTAADIMFLTAHATATSTDNTVELQFSNAFTTLMLGLKGSAKIDSVVVKAAGQTLSYPEGAVTANVFARPEPGTKGSALLASQGGSFINDMKDDVLVAGSEDVRLTLSNTLALTPTTQWIPVMVMPFTGAGTELTITVYGKPDAATTADDTTEEPTAPAVTSATRTLTIPAGTADFTSNSIAYISVKDIEASELGQAAPKTEWQAGDVILKDDFAWISESWSDQYDKYGWTDPYTNPLYSTYNYYNAGETLASRGYLYDGYNLNALNSYNGMLQIGSPDNGNSNLIIPMSPLFTYTGDVVVTFRAAPYFTKYGTGAGEYESWDGLVAFKATKNGTTLKEVELGANNTDPFTWYEYTLLIEDVDADTKLVFGGDVANYDAPRHIFYIDNLKVSIANGETENTAGTKVAAEPAELLFSTPEQVEGKATIEVSAVEELGDAYGTIDQTTLPKFSFAVSGPWELVIPEGTEQWLKVNPPQWSGWDDPRDKTDRMNDPYGNQMTSICTMQVMEDNDTGAARTATIQLKSGETVLATYEITQPAADPKTEIYNVDFGPRPEMQDPNDTNSRFINVTDQLTAEQWGIGDYELSFINLAYNAEGINPGMQISGSGVSKDYDAASGEGNLYFINAVPAAGLAEGDIDPSFVIEIPEATISNATYLYINFGLWGRANYGKGNLVMDVVYSDGTTQSITPSLNSASTWAYFENRIDVPEGVTSAAVKFYAKDKAGFMGTESAASNFRIDDVNISARSK</sequence>
<name>A0ABR4YKF4_9BACT</name>
<comment type="caution">
    <text evidence="1">The sequence shown here is derived from an EMBL/GenBank/DDBJ whole genome shotgun (WGS) entry which is preliminary data.</text>
</comment>
<dbReference type="Proteomes" id="UP000030889">
    <property type="component" value="Unassembled WGS sequence"/>
</dbReference>